<organism evidence="2 4">
    <name type="scientific">Gibberella zeae (strain ATCC MYA-4620 / CBS 123657 / FGSC 9075 / NRRL 31084 / PH-1)</name>
    <name type="common">Wheat head blight fungus</name>
    <name type="synonym">Fusarium graminearum</name>
    <dbReference type="NCBI Taxonomy" id="229533"/>
    <lineage>
        <taxon>Eukaryota</taxon>
        <taxon>Fungi</taxon>
        <taxon>Dikarya</taxon>
        <taxon>Ascomycota</taxon>
        <taxon>Pezizomycotina</taxon>
        <taxon>Sordariomycetes</taxon>
        <taxon>Hypocreomycetidae</taxon>
        <taxon>Hypocreales</taxon>
        <taxon>Nectriaceae</taxon>
        <taxon>Fusarium</taxon>
    </lineage>
</organism>
<reference evidence="3 4" key="2">
    <citation type="journal article" date="2010" name="Nature">
        <title>Comparative genomics reveals mobile pathogenicity chromosomes in Fusarium.</title>
        <authorList>
            <person name="Ma L.J."/>
            <person name="van der Does H.C."/>
            <person name="Borkovich K.A."/>
            <person name="Coleman J.J."/>
            <person name="Daboussi M.J."/>
            <person name="Di Pietro A."/>
            <person name="Dufresne M."/>
            <person name="Freitag M."/>
            <person name="Grabherr M."/>
            <person name="Henrissat B."/>
            <person name="Houterman P.M."/>
            <person name="Kang S."/>
            <person name="Shim W.B."/>
            <person name="Woloshuk C."/>
            <person name="Xie X."/>
            <person name="Xu J.R."/>
            <person name="Antoniw J."/>
            <person name="Baker S.E."/>
            <person name="Bluhm B.H."/>
            <person name="Breakspear A."/>
            <person name="Brown D.W."/>
            <person name="Butchko R.A."/>
            <person name="Chapman S."/>
            <person name="Coulson R."/>
            <person name="Coutinho P.M."/>
            <person name="Danchin E.G."/>
            <person name="Diener A."/>
            <person name="Gale L.R."/>
            <person name="Gardiner D.M."/>
            <person name="Goff S."/>
            <person name="Hammond-Kosack K.E."/>
            <person name="Hilburn K."/>
            <person name="Hua-Van A."/>
            <person name="Jonkers W."/>
            <person name="Kazan K."/>
            <person name="Kodira C.D."/>
            <person name="Koehrsen M."/>
            <person name="Kumar L."/>
            <person name="Lee Y.H."/>
            <person name="Li L."/>
            <person name="Manners J.M."/>
            <person name="Miranda-Saavedra D."/>
            <person name="Mukherjee M."/>
            <person name="Park G."/>
            <person name="Park J."/>
            <person name="Park S.Y."/>
            <person name="Proctor R.H."/>
            <person name="Regev A."/>
            <person name="Ruiz-Roldan M.C."/>
            <person name="Sain D."/>
            <person name="Sakthikumar S."/>
            <person name="Sykes S."/>
            <person name="Schwartz D.C."/>
            <person name="Turgeon B.G."/>
            <person name="Wapinski I."/>
            <person name="Yoder O."/>
            <person name="Young S."/>
            <person name="Zeng Q."/>
            <person name="Zhou S."/>
            <person name="Galagan J."/>
            <person name="Cuomo C.A."/>
            <person name="Kistler H.C."/>
            <person name="Rep M."/>
        </authorList>
    </citation>
    <scope>GENOME REANNOTATION</scope>
    <source>
        <strain evidence="4">ATCC MYA-4620 / CBS 123657 / FGSC 9075 / NRRL 31084 / PH-1</strain>
        <strain evidence="3">PH-1 / ATCC MYA-4620 / FGSC 9075 / NRRL 31084</strain>
    </source>
</reference>
<dbReference type="CDD" id="cd00180">
    <property type="entry name" value="PKc"/>
    <property type="match status" value="1"/>
</dbReference>
<dbReference type="GO" id="GO:0004672">
    <property type="term" value="F:protein kinase activity"/>
    <property type="evidence" value="ECO:0007669"/>
    <property type="project" value="InterPro"/>
</dbReference>
<dbReference type="PANTHER" id="PTHR33112:SF10">
    <property type="entry name" value="TOL"/>
    <property type="match status" value="1"/>
</dbReference>
<dbReference type="EMBL" id="HG970332">
    <property type="protein sequence ID" value="CEF74397.1"/>
    <property type="molecule type" value="Genomic_DNA"/>
</dbReference>
<dbReference type="Pfam" id="PF06985">
    <property type="entry name" value="HET"/>
    <property type="match status" value="1"/>
</dbReference>
<dbReference type="PROSITE" id="PS50011">
    <property type="entry name" value="PROTEIN_KINASE_DOM"/>
    <property type="match status" value="1"/>
</dbReference>
<reference evidence="3 4" key="1">
    <citation type="journal article" date="2007" name="Science">
        <title>The Fusarium graminearum genome reveals a link between localized polymorphism and pathogen specialization.</title>
        <authorList>
            <person name="Cuomo C.A."/>
            <person name="Gueldener U."/>
            <person name="Xu J.-R."/>
            <person name="Trail F."/>
            <person name="Turgeon B.G."/>
            <person name="Di Pietro A."/>
            <person name="Walton J.D."/>
            <person name="Ma L.-J."/>
            <person name="Baker S.E."/>
            <person name="Rep M."/>
            <person name="Adam G."/>
            <person name="Antoniw J."/>
            <person name="Baldwin T."/>
            <person name="Calvo S.E."/>
            <person name="Chang Y.-L."/>
            <person name="DeCaprio D."/>
            <person name="Gale L.R."/>
            <person name="Gnerre S."/>
            <person name="Goswami R.S."/>
            <person name="Hammond-Kosack K."/>
            <person name="Harris L.J."/>
            <person name="Hilburn K."/>
            <person name="Kennell J.C."/>
            <person name="Kroken S."/>
            <person name="Magnuson J.K."/>
            <person name="Mannhaupt G."/>
            <person name="Mauceli E.W."/>
            <person name="Mewes H.-W."/>
            <person name="Mitterbauer R."/>
            <person name="Muehlbauer G."/>
            <person name="Muensterkoetter M."/>
            <person name="Nelson D."/>
            <person name="O'Donnell K."/>
            <person name="Ouellet T."/>
            <person name="Qi W."/>
            <person name="Quesneville H."/>
            <person name="Roncero M.I.G."/>
            <person name="Seong K.-Y."/>
            <person name="Tetko I.V."/>
            <person name="Urban M."/>
            <person name="Waalwijk C."/>
            <person name="Ward T.J."/>
            <person name="Yao J."/>
            <person name="Birren B.W."/>
            <person name="Kistler H.C."/>
        </authorList>
    </citation>
    <scope>NUCLEOTIDE SEQUENCE [LARGE SCALE GENOMIC DNA]</scope>
    <source>
        <strain evidence="4">ATCC MYA-4620 / CBS 123657 / FGSC 9075 / NRRL 31084 / PH-1</strain>
        <strain evidence="3">PH-1 / ATCC MYA-4620 / FGSC 9075 / NRRL 31084</strain>
    </source>
</reference>
<evidence type="ECO:0000313" key="4">
    <source>
        <dbReference type="Proteomes" id="UP000070720"/>
    </source>
</evidence>
<dbReference type="SMART" id="SM00220">
    <property type="entry name" value="S_TKc"/>
    <property type="match status" value="1"/>
</dbReference>
<accession>A0A0E0RT22</accession>
<feature type="domain" description="Protein kinase" evidence="1">
    <location>
        <begin position="183"/>
        <end position="555"/>
    </location>
</feature>
<dbReference type="InParanoid" id="A0A098D7I0"/>
<name>A0A098D7I0_GIBZE</name>
<dbReference type="Gene3D" id="1.10.510.10">
    <property type="entry name" value="Transferase(Phosphotransferase) domain 1"/>
    <property type="match status" value="1"/>
</dbReference>
<protein>
    <submittedName>
        <fullName evidence="2">Chromosome 1, complete genome</fullName>
    </submittedName>
</protein>
<evidence type="ECO:0000313" key="3">
    <source>
        <dbReference type="EnsemblFungi" id="CEF74397"/>
    </source>
</evidence>
<accession>A0A098D7I0</accession>
<dbReference type="InterPro" id="IPR010730">
    <property type="entry name" value="HET"/>
</dbReference>
<dbReference type="Pfam" id="PF00069">
    <property type="entry name" value="Pkinase"/>
    <property type="match status" value="1"/>
</dbReference>
<keyword evidence="4" id="KW-1185">Reference proteome</keyword>
<dbReference type="SUPFAM" id="SSF56112">
    <property type="entry name" value="Protein kinase-like (PK-like)"/>
    <property type="match status" value="1"/>
</dbReference>
<dbReference type="VEuPathDB" id="FungiDB:FGRAMPH1_01G05183"/>
<dbReference type="InterPro" id="IPR000719">
    <property type="entry name" value="Prot_kinase_dom"/>
</dbReference>
<reference evidence="2 4" key="3">
    <citation type="journal article" date="2015" name="BMC Genomics">
        <title>The completed genome sequence of the pathogenic ascomycete fungus Fusarium graminearum.</title>
        <authorList>
            <person name="King R."/>
            <person name="Urban M."/>
            <person name="Hammond-Kosack M.C."/>
            <person name="Hassani-Pak K."/>
            <person name="Hammond-Kosack K.E."/>
        </authorList>
    </citation>
    <scope>NUCLEOTIDE SEQUENCE [LARGE SCALE GENOMIC DNA]</scope>
    <source>
        <strain evidence="4">ATCC MYA-4620 / CBS 123657 / FGSC 9075 / NRRL 31084 / PH-1</strain>
        <strain evidence="2">PH-1</strain>
    </source>
</reference>
<dbReference type="Gene3D" id="3.30.200.20">
    <property type="entry name" value="Phosphorylase Kinase, domain 1"/>
    <property type="match status" value="1"/>
</dbReference>
<reference evidence="3" key="4">
    <citation type="submission" date="2017-01" db="UniProtKB">
        <authorList>
            <consortium name="EnsemblFungi"/>
        </authorList>
    </citation>
    <scope>IDENTIFICATION</scope>
    <source>
        <strain evidence="3">PH-1 / ATCC MYA-4620 / FGSC 9075 / NRRL 31084</strain>
    </source>
</reference>
<dbReference type="eggNOG" id="ENOG502R41Z">
    <property type="taxonomic scope" value="Eukaryota"/>
</dbReference>
<dbReference type="GO" id="GO:0005524">
    <property type="term" value="F:ATP binding"/>
    <property type="evidence" value="ECO:0007669"/>
    <property type="project" value="InterPro"/>
</dbReference>
<dbReference type="PANTHER" id="PTHR33112">
    <property type="entry name" value="DOMAIN PROTEIN, PUTATIVE-RELATED"/>
    <property type="match status" value="1"/>
</dbReference>
<sequence length="1308" mass="147749">MSENNDTMPPATLKSMMKNVMVNSDFHSRPHEFMPEGRLDQQIITETSILWTLYKYPERPTGAIPDPVDKAMRFILDDAKKIFAIFVHIKISGTKLYALMVFLMENKIDDTSLPFKEKHLRFLPTSQPEKDTKLMWPNHEEIKWTEDDDSDFIEHQWKFCAAVFSANVINHDIESDAILPFTKKYAASADEGAFGQVMKYEIYDSHLDKSGLIIPCTQLVALKKIKLESDQPQRLKVEGWEKEVEALWKMRSLGEKHIVNFITAFRLLNQGQHNEHYLMLEWADGGNLRNLWERFPRNLTHKLVKDVFGQLLGLSRALDKVHNPNNKTENDHFRHGDLKPENILWFKDESDSSKLGTLKIGDWGLAKKHQDITQLRTVQTSTGFGTRRYEPPEESTVVGNGLVVRNDRGKIFRKRSRLYDVWAMGCIWLEFLIWLMYGFEGLRRFNTSLNSQNSDAPSYYEVDKSGVAKVHHVALQWMKHMAKDPVCKVGQTALGNLLELVRDRLLVVGLPKNFGTTTDMSKTPRARSLRSLTTDTITDDSPSRGTNPLMAIPEINVEGFEPTERSAPDSTAISLTVSPPEPGPIEPLHSDKDCRVRADELYNRMVEITPDVNTTDFWLSGTPLPFPGSPTEVTGSQPTSIPQTGLSAGQGLNMAPTERTDYFSHADNVFVMDLQGKTLDDNWNVLIDNEFADTVITSAKTKSINTPQVPEASNLCGNCLEFRDTLWEPAFSIVYNSDTLQSNSAAGICDLCGLLWLLCQKKDIASNSRVRFERNGSTVLLNTYTPVASIFRSSSLGTGLDKTIQLSFPSLPDAGSPIHFDIVRSWLDHCNQHHQTCKREPTWGSSTSLGETKRLPTRVIAVNGIGDGQVHLLKTTPTHNGRWVALSHQWGSGEQFRTLTTNLQEHIAGIELANLPRTFRDAVILTRAIGCQYLWIDSICIIQGPDGDFQQEAKRMERVYSGAYCVLAASRRPGHDAGFLQDRNGGRGISLRAKKDSGPFLIREIIDNFQNHVLDGPLSGRGWVLQEHALARRTIYYTDYQCYFECGDGVRCETMTKMTNQRAAFLADPNFPRLMMKADKGAKILGYQDLYRRYSKLGLTRDTDRPWAINGLQERIIAALQVQGGFGVFFEDSDTGRRRGLLRRSLLWRRADETKELSRIQFCPSPSDTRVPSWSWMAYTGSIEYISAEFGGTEWETVQTQWDSDSNKTDDSVLIAEAFDYTISDENSTASDNDSTLTFDSSSGLSEGVTKCVVLGKQKGTQQDQEKIHYVLLVRTKPNLGQAIYERIGAGRLRGKWIGENGEKVRIW</sequence>
<dbReference type="Proteomes" id="UP000070720">
    <property type="component" value="Chromosome 1"/>
</dbReference>
<dbReference type="InterPro" id="IPR011009">
    <property type="entry name" value="Kinase-like_dom_sf"/>
</dbReference>
<evidence type="ECO:0000313" key="2">
    <source>
        <dbReference type="EMBL" id="CEF74397.1"/>
    </source>
</evidence>
<dbReference type="EnsemblFungi" id="CEF74397">
    <property type="protein sequence ID" value="CEF74397"/>
    <property type="gene ID" value="FGRRES_02152_M"/>
</dbReference>
<proteinExistence type="predicted"/>
<evidence type="ECO:0000259" key="1">
    <source>
        <dbReference type="PROSITE" id="PS50011"/>
    </source>
</evidence>
<gene>
    <name evidence="3" type="primary">FG02152.1</name>
    <name evidence="2" type="ORF">FGRAMPH1_01T05183</name>
</gene>